<evidence type="ECO:0000313" key="4">
    <source>
        <dbReference type="EMBL" id="KAJ3656570.1"/>
    </source>
</evidence>
<feature type="region of interest" description="Disordered" evidence="2">
    <location>
        <begin position="251"/>
        <end position="282"/>
    </location>
</feature>
<evidence type="ECO:0000256" key="2">
    <source>
        <dbReference type="SAM" id="MobiDB-lite"/>
    </source>
</evidence>
<feature type="compositionally biased region" description="Acidic residues" evidence="2">
    <location>
        <begin position="421"/>
        <end position="438"/>
    </location>
</feature>
<evidence type="ECO:0000256" key="3">
    <source>
        <dbReference type="SAM" id="Phobius"/>
    </source>
</evidence>
<accession>A0AA38MGM9</accession>
<keyword evidence="3" id="KW-0812">Transmembrane</keyword>
<feature type="region of interest" description="Disordered" evidence="2">
    <location>
        <begin position="215"/>
        <end position="238"/>
    </location>
</feature>
<feature type="compositionally biased region" description="Polar residues" evidence="2">
    <location>
        <begin position="259"/>
        <end position="282"/>
    </location>
</feature>
<dbReference type="PANTHER" id="PTHR22909:SF24">
    <property type="entry name" value="GOLGI INTEGRAL MEMBRANE PROTEIN 4-RELATED"/>
    <property type="match status" value="1"/>
</dbReference>
<gene>
    <name evidence="4" type="ORF">Zmor_015640</name>
</gene>
<dbReference type="SUPFAM" id="SSF57997">
    <property type="entry name" value="Tropomyosin"/>
    <property type="match status" value="1"/>
</dbReference>
<feature type="compositionally biased region" description="Basic and acidic residues" evidence="2">
    <location>
        <begin position="439"/>
        <end position="453"/>
    </location>
</feature>
<protein>
    <recommendedName>
        <fullName evidence="6">Golgi integral membrane protein 4</fullName>
    </recommendedName>
</protein>
<dbReference type="Gene3D" id="1.20.5.340">
    <property type="match status" value="1"/>
</dbReference>
<evidence type="ECO:0008006" key="6">
    <source>
        <dbReference type="Google" id="ProtNLM"/>
    </source>
</evidence>
<comment type="caution">
    <text evidence="4">The sequence shown here is derived from an EMBL/GenBank/DDBJ whole genome shotgun (WGS) entry which is preliminary data.</text>
</comment>
<feature type="region of interest" description="Disordered" evidence="2">
    <location>
        <begin position="414"/>
        <end position="453"/>
    </location>
</feature>
<organism evidence="4 5">
    <name type="scientific">Zophobas morio</name>
    <dbReference type="NCBI Taxonomy" id="2755281"/>
    <lineage>
        <taxon>Eukaryota</taxon>
        <taxon>Metazoa</taxon>
        <taxon>Ecdysozoa</taxon>
        <taxon>Arthropoda</taxon>
        <taxon>Hexapoda</taxon>
        <taxon>Insecta</taxon>
        <taxon>Pterygota</taxon>
        <taxon>Neoptera</taxon>
        <taxon>Endopterygota</taxon>
        <taxon>Coleoptera</taxon>
        <taxon>Polyphaga</taxon>
        <taxon>Cucujiformia</taxon>
        <taxon>Tenebrionidae</taxon>
        <taxon>Zophobas</taxon>
    </lineage>
</organism>
<evidence type="ECO:0000313" key="5">
    <source>
        <dbReference type="Proteomes" id="UP001168821"/>
    </source>
</evidence>
<dbReference type="AlphaFoldDB" id="A0AA38MGM9"/>
<dbReference type="Proteomes" id="UP001168821">
    <property type="component" value="Unassembled WGS sequence"/>
</dbReference>
<proteinExistence type="predicted"/>
<feature type="coiled-coil region" evidence="1">
    <location>
        <begin position="66"/>
        <end position="213"/>
    </location>
</feature>
<sequence length="453" mass="52080">MTTSRIVRGTKARIFLYICAVLIITGIIACYNNTLSQLEDARKSNEICHQQEENLSTQLQVISDYKQRLEKSLKTEKAEHQQVRNELENKLNEEKSRNEKATNEANLRFTSLQQHFSMMQTQYDDLQSKLKEVQDELKEVKASKESLKSKFMEVQTKNERLQGENGDLQRQVEEHTNDNRDAQSQVNHLTKENHALQKELDELKRKCSAYESIQPPNIVSPEASSPRNAPSFSKQVQVNPNEYKIKLEDKSQEPPQLESLKQVQPPSQNFIKTPSRSTTTSSLKVSQASLNGARPLLVPTVTPKSAKLVPPLPYAKKLPEGVVPVPEKREVDKKTEEERNELPDETVNNRYRNKINEIAKEEKKLDEVDKENVAHEVFDQHNAYDNFGFGEMNDGVKNVEKQNFKQHIDHLGVEGNKVYENEDNQQIEENDPEDDDPDYADHLGRIKDPVVRN</sequence>
<dbReference type="PANTHER" id="PTHR22909">
    <property type="entry name" value="GOLGI INTEGRAL MEMBRANE PROTEIN 4"/>
    <property type="match status" value="1"/>
</dbReference>
<keyword evidence="3" id="KW-0472">Membrane</keyword>
<evidence type="ECO:0000256" key="1">
    <source>
        <dbReference type="SAM" id="Coils"/>
    </source>
</evidence>
<keyword evidence="5" id="KW-1185">Reference proteome</keyword>
<reference evidence="4" key="1">
    <citation type="journal article" date="2023" name="G3 (Bethesda)">
        <title>Whole genome assemblies of Zophobas morio and Tenebrio molitor.</title>
        <authorList>
            <person name="Kaur S."/>
            <person name="Stinson S.A."/>
            <person name="diCenzo G.C."/>
        </authorList>
    </citation>
    <scope>NUCLEOTIDE SEQUENCE</scope>
    <source>
        <strain evidence="4">QUZm001</strain>
    </source>
</reference>
<keyword evidence="1" id="KW-0175">Coiled coil</keyword>
<name>A0AA38MGM9_9CUCU</name>
<dbReference type="InterPro" id="IPR042336">
    <property type="entry name" value="GOLIM4"/>
</dbReference>
<dbReference type="PROSITE" id="PS51257">
    <property type="entry name" value="PROKAR_LIPOPROTEIN"/>
    <property type="match status" value="1"/>
</dbReference>
<keyword evidence="3" id="KW-1133">Transmembrane helix</keyword>
<dbReference type="EMBL" id="JALNTZ010000004">
    <property type="protein sequence ID" value="KAJ3656570.1"/>
    <property type="molecule type" value="Genomic_DNA"/>
</dbReference>
<feature type="transmembrane region" description="Helical" evidence="3">
    <location>
        <begin position="12"/>
        <end position="29"/>
    </location>
</feature>
<dbReference type="GO" id="GO:0000139">
    <property type="term" value="C:Golgi membrane"/>
    <property type="evidence" value="ECO:0007669"/>
    <property type="project" value="InterPro"/>
</dbReference>